<dbReference type="PANTHER" id="PTHR42988:SF2">
    <property type="entry name" value="CYCLIC NUCLEOTIDE PHOSPHODIESTERASE CBUA0032-RELATED"/>
    <property type="match status" value="1"/>
</dbReference>
<reference evidence="6 7" key="1">
    <citation type="submission" date="2018-12" db="EMBL/GenBank/DDBJ databases">
        <title>Persistence of Moraxella catarrhalis in Chronic Obstructive Pulmonary Disease and Regulation of the Hag/MID Adhesin.</title>
        <authorList>
            <person name="Murphy T."/>
            <person name="Zhao X."/>
            <person name="Vyas G."/>
            <person name="Aluvathingal J."/>
            <person name="Nadendla S."/>
            <person name="Tallon L."/>
            <person name="Tettelin H."/>
        </authorList>
    </citation>
    <scope>NUCLEOTIDE SEQUENCE [LARGE SCALE GENOMIC DNA]</scope>
    <source>
        <strain evidence="6 7">46P58B1</strain>
    </source>
</reference>
<dbReference type="GO" id="GO:0046872">
    <property type="term" value="F:metal ion binding"/>
    <property type="evidence" value="ECO:0007669"/>
    <property type="project" value="UniProtKB-KW"/>
</dbReference>
<organism evidence="6 7">
    <name type="scientific">Moraxella catarrhalis</name>
    <name type="common">Branhamella catarrhalis</name>
    <dbReference type="NCBI Taxonomy" id="480"/>
    <lineage>
        <taxon>Bacteria</taxon>
        <taxon>Pseudomonadati</taxon>
        <taxon>Pseudomonadota</taxon>
        <taxon>Gammaproteobacteria</taxon>
        <taxon>Moraxellales</taxon>
        <taxon>Moraxellaceae</taxon>
        <taxon>Moraxella</taxon>
    </lineage>
</organism>
<evidence type="ECO:0000259" key="5">
    <source>
        <dbReference type="Pfam" id="PF00149"/>
    </source>
</evidence>
<dbReference type="EMBL" id="CP034662">
    <property type="protein sequence ID" value="AZQ93298.1"/>
    <property type="molecule type" value="Genomic_DNA"/>
</dbReference>
<evidence type="ECO:0000256" key="1">
    <source>
        <dbReference type="ARBA" id="ARBA00022723"/>
    </source>
</evidence>
<dbReference type="Pfam" id="PF00149">
    <property type="entry name" value="Metallophos"/>
    <property type="match status" value="1"/>
</dbReference>
<gene>
    <name evidence="6" type="ORF">EJK53_0391</name>
</gene>
<dbReference type="InterPro" id="IPR029052">
    <property type="entry name" value="Metallo-depent_PP-like"/>
</dbReference>
<evidence type="ECO:0000256" key="4">
    <source>
        <dbReference type="ARBA" id="ARBA00025742"/>
    </source>
</evidence>
<comment type="similarity">
    <text evidence="4">Belongs to the cyclic nucleotide phosphodiesterase class-III family.</text>
</comment>
<keyword evidence="1" id="KW-0479">Metal-binding</keyword>
<proteinExistence type="inferred from homology"/>
<keyword evidence="3" id="KW-0408">Iron</keyword>
<evidence type="ECO:0000256" key="3">
    <source>
        <dbReference type="ARBA" id="ARBA00023004"/>
    </source>
</evidence>
<accession>A0A3S9QF87</accession>
<name>A0A3S9QF87_MORCA</name>
<evidence type="ECO:0000313" key="6">
    <source>
        <dbReference type="EMBL" id="AZQ93298.1"/>
    </source>
</evidence>
<dbReference type="GO" id="GO:0016787">
    <property type="term" value="F:hydrolase activity"/>
    <property type="evidence" value="ECO:0007669"/>
    <property type="project" value="UniProtKB-KW"/>
</dbReference>
<evidence type="ECO:0000256" key="2">
    <source>
        <dbReference type="ARBA" id="ARBA00022801"/>
    </source>
</evidence>
<protein>
    <submittedName>
        <fullName evidence="6">Calcineurin-like phosphoesterase family protein</fullName>
    </submittedName>
</protein>
<dbReference type="Gene3D" id="3.60.21.10">
    <property type="match status" value="1"/>
</dbReference>
<sequence>MPNITNNHTFNIVQLSDLHLTGDIGQAPSYQRFLAVFQTAKHLNPDLWLLTGDLVNDGNSDAYDWLFNQLQATKIPYLAVAGNHDVTHEIGIHLAHQERIHVPILPDRRLKNCFRYTFQAGHDWQILLLNSSVSGEIFGLLTHETLLWLDQTLTTHSEQTIIALHHHPTKVGSDWIDAHLLKNHQDFWHVIKKHAHVHTILCGHVHQVHTLHPLPTHQVQLLSCPSTDRQFMPFVDNFQIADTPAGCRMIQIDNKGIVSSYIQIVQNTHLFCLNNAN</sequence>
<dbReference type="SUPFAM" id="SSF56300">
    <property type="entry name" value="Metallo-dependent phosphatases"/>
    <property type="match status" value="1"/>
</dbReference>
<feature type="domain" description="Calcineurin-like phosphoesterase" evidence="5">
    <location>
        <begin position="11"/>
        <end position="207"/>
    </location>
</feature>
<keyword evidence="2" id="KW-0378">Hydrolase</keyword>
<dbReference type="InterPro" id="IPR050884">
    <property type="entry name" value="CNP_phosphodiesterase-III"/>
</dbReference>
<dbReference type="Proteomes" id="UP000280228">
    <property type="component" value="Chromosome"/>
</dbReference>
<dbReference type="RefSeq" id="WP_003671364.1">
    <property type="nucleotide sequence ID" value="NZ_CP034662.1"/>
</dbReference>
<dbReference type="InterPro" id="IPR004843">
    <property type="entry name" value="Calcineurin-like_PHP"/>
</dbReference>
<dbReference type="PANTHER" id="PTHR42988">
    <property type="entry name" value="PHOSPHOHYDROLASE"/>
    <property type="match status" value="1"/>
</dbReference>
<dbReference type="AlphaFoldDB" id="A0A3S9QF87"/>
<evidence type="ECO:0000313" key="7">
    <source>
        <dbReference type="Proteomes" id="UP000280228"/>
    </source>
</evidence>